<dbReference type="CDD" id="cd06664">
    <property type="entry name" value="IscU_like"/>
    <property type="match status" value="1"/>
</dbReference>
<reference evidence="2 3" key="1">
    <citation type="journal article" date="2020" name="Biotechnol. Biofuels">
        <title>New insights from the biogas microbiome by comprehensive genome-resolved metagenomics of nearly 1600 species originating from multiple anaerobic digesters.</title>
        <authorList>
            <person name="Campanaro S."/>
            <person name="Treu L."/>
            <person name="Rodriguez-R L.M."/>
            <person name="Kovalovszki A."/>
            <person name="Ziels R.M."/>
            <person name="Maus I."/>
            <person name="Zhu X."/>
            <person name="Kougias P.G."/>
            <person name="Basile A."/>
            <person name="Luo G."/>
            <person name="Schluter A."/>
            <person name="Konstantinidis K.T."/>
            <person name="Angelidaki I."/>
        </authorList>
    </citation>
    <scope>NUCLEOTIDE SEQUENCE [LARGE SCALE GENOMIC DNA]</scope>
    <source>
        <strain evidence="2">AS27yjCOA_165</strain>
    </source>
</reference>
<dbReference type="Proteomes" id="UP000526033">
    <property type="component" value="Unassembled WGS sequence"/>
</dbReference>
<dbReference type="InterPro" id="IPR002871">
    <property type="entry name" value="NIF_FeS_clus_asmbl_NifU_N"/>
</dbReference>
<comment type="caution">
    <text evidence="2">The sequence shown here is derived from an EMBL/GenBank/DDBJ whole genome shotgun (WGS) entry which is preliminary data.</text>
</comment>
<feature type="domain" description="NIF system FeS cluster assembly NifU N-terminal" evidence="1">
    <location>
        <begin position="4"/>
        <end position="124"/>
    </location>
</feature>
<dbReference type="Gene3D" id="3.90.1010.10">
    <property type="match status" value="1"/>
</dbReference>
<name>A0A7X9DK05_UNCKA</name>
<accession>A0A7X9DK05</accession>
<dbReference type="SUPFAM" id="SSF82649">
    <property type="entry name" value="SufE/NifU"/>
    <property type="match status" value="1"/>
</dbReference>
<evidence type="ECO:0000313" key="3">
    <source>
        <dbReference type="Proteomes" id="UP000526033"/>
    </source>
</evidence>
<proteinExistence type="predicted"/>
<gene>
    <name evidence="2" type="ORF">GYA27_01385</name>
</gene>
<sequence>MDLYREELMDIYRNPSNKGKIDDPTVAVDKKNPMCGDEIHLQLKFRDNVVEDAKFDGSACAVSIIASSMLTEMIIGKNLSELKSITKDDLLASMGLNLTTSRVKCATLVLDALQGALEIYDGKEN</sequence>
<evidence type="ECO:0000259" key="1">
    <source>
        <dbReference type="Pfam" id="PF01592"/>
    </source>
</evidence>
<dbReference type="AlphaFoldDB" id="A0A7X9DK05"/>
<protein>
    <submittedName>
        <fullName evidence="2">Iron-sulfur cluster assembly scaffold protein</fullName>
    </submittedName>
</protein>
<organism evidence="2 3">
    <name type="scientific">candidate division WWE3 bacterium</name>
    <dbReference type="NCBI Taxonomy" id="2053526"/>
    <lineage>
        <taxon>Bacteria</taxon>
        <taxon>Katanobacteria</taxon>
    </lineage>
</organism>
<evidence type="ECO:0000313" key="2">
    <source>
        <dbReference type="EMBL" id="NMB69841.1"/>
    </source>
</evidence>
<dbReference type="GO" id="GO:0016226">
    <property type="term" value="P:iron-sulfur cluster assembly"/>
    <property type="evidence" value="ECO:0007669"/>
    <property type="project" value="InterPro"/>
</dbReference>
<dbReference type="Pfam" id="PF01592">
    <property type="entry name" value="NifU_N"/>
    <property type="match status" value="1"/>
</dbReference>
<dbReference type="GO" id="GO:0005506">
    <property type="term" value="F:iron ion binding"/>
    <property type="evidence" value="ECO:0007669"/>
    <property type="project" value="InterPro"/>
</dbReference>
<dbReference type="PANTHER" id="PTHR10093">
    <property type="entry name" value="IRON-SULFUR CLUSTER ASSEMBLY ENZYME NIFU HOMOLOG"/>
    <property type="match status" value="1"/>
</dbReference>
<dbReference type="GO" id="GO:0051536">
    <property type="term" value="F:iron-sulfur cluster binding"/>
    <property type="evidence" value="ECO:0007669"/>
    <property type="project" value="InterPro"/>
</dbReference>
<dbReference type="EMBL" id="JAAZNL010000015">
    <property type="protein sequence ID" value="NMB69841.1"/>
    <property type="molecule type" value="Genomic_DNA"/>
</dbReference>